<protein>
    <submittedName>
        <fullName evidence="2">C10 family peptidase</fullName>
    </submittedName>
</protein>
<dbReference type="Proteomes" id="UP000318823">
    <property type="component" value="Chromosome"/>
</dbReference>
<proteinExistence type="predicted"/>
<reference evidence="4" key="1">
    <citation type="journal article" date="2018" name="J. Anim. Genet.">
        <title>Acquired interbacterial defense systems protect against interspecies antagonism in the human gut microbiome.</title>
        <authorList>
            <person name="Ross B.D."/>
            <person name="Verster A.J."/>
            <person name="Radey M.C."/>
            <person name="Schmidtke D.T."/>
            <person name="Pope C.E."/>
            <person name="Hoffman L.R."/>
            <person name="Hajjar A."/>
            <person name="Peterson S.B."/>
            <person name="Borenstein E."/>
            <person name="Mougous J."/>
        </authorList>
    </citation>
    <scope>NUCLEOTIDE SEQUENCE [LARGE SCALE GENOMIC DNA]</scope>
    <source>
        <strain evidence="4">3725 D1 iv</strain>
    </source>
</reference>
<dbReference type="EMBL" id="CP041395">
    <property type="protein sequence ID" value="QDM10909.1"/>
    <property type="molecule type" value="Genomic_DNA"/>
</dbReference>
<gene>
    <name evidence="3" type="ORF">DYI28_20625</name>
    <name evidence="1" type="ORF">F3F51_08725</name>
    <name evidence="2" type="ORF">PO240_22675</name>
</gene>
<accession>A0A3D2LTV3</accession>
<dbReference type="Proteomes" id="UP000460135">
    <property type="component" value="Unassembled WGS sequence"/>
</dbReference>
<dbReference type="Proteomes" id="UP001214017">
    <property type="component" value="Unassembled WGS sequence"/>
</dbReference>
<dbReference type="EMBL" id="VWLX01000006">
    <property type="protein sequence ID" value="KAA3805895.1"/>
    <property type="molecule type" value="Genomic_DNA"/>
</dbReference>
<evidence type="ECO:0000313" key="2">
    <source>
        <dbReference type="EMBL" id="MDC2410683.1"/>
    </source>
</evidence>
<evidence type="ECO:0000313" key="5">
    <source>
        <dbReference type="Proteomes" id="UP000460135"/>
    </source>
</evidence>
<dbReference type="PROSITE" id="PS51257">
    <property type="entry name" value="PROKAR_LIPOPROTEIN"/>
    <property type="match status" value="1"/>
</dbReference>
<reference evidence="3" key="4">
    <citation type="submission" date="2019-07" db="EMBL/GenBank/DDBJ databases">
        <authorList>
            <person name="Ross B.D."/>
            <person name="Verster A.J."/>
            <person name="Radey M.C."/>
            <person name="Schmidtke D.T."/>
            <person name="Pope C.E."/>
            <person name="Hoffman L.R."/>
            <person name="Hajjar A."/>
            <person name="Peterson S.B."/>
            <person name="Borenstein E."/>
            <person name="Mougous J.D."/>
        </authorList>
    </citation>
    <scope>NUCLEOTIDE SEQUENCE</scope>
    <source>
        <strain evidence="3">3725 D1 iv</strain>
    </source>
</reference>
<dbReference type="InterPro" id="IPR038765">
    <property type="entry name" value="Papain-like_cys_pep_sf"/>
</dbReference>
<name>A0A3D2LTV3_BACOV</name>
<dbReference type="RefSeq" id="WP_004298222.1">
    <property type="nucleotide sequence ID" value="NZ_BAABYJ010000004.1"/>
</dbReference>
<reference evidence="2" key="5">
    <citation type="submission" date="2022-10" db="EMBL/GenBank/DDBJ databases">
        <title>Human gut microbiome strain richness.</title>
        <authorList>
            <person name="Chen-Liaw A."/>
        </authorList>
    </citation>
    <scope>NUCLEOTIDE SEQUENCE</scope>
    <source>
        <strain evidence="2">F7_m1001271B151109d0_201107</strain>
    </source>
</reference>
<dbReference type="InterPro" id="IPR044934">
    <property type="entry name" value="Streptopain_sf"/>
</dbReference>
<reference evidence="3" key="2">
    <citation type="journal article" date="2018" name="Nature">
        <title>Human gut bacteria contain acquired interbacterial defence systems.</title>
        <authorList>
            <person name="Ross B.D."/>
            <person name="Verster A.J."/>
            <person name="Radey M.C."/>
            <person name="Schmidtke D.T."/>
            <person name="Pope C.E."/>
            <person name="Hoffman L.R."/>
            <person name="Hajjar A."/>
            <person name="Peterson S.B."/>
            <person name="Borenstein E."/>
            <person name="Mougous J."/>
        </authorList>
    </citation>
    <scope>NUCLEOTIDE SEQUENCE</scope>
    <source>
        <strain evidence="3">3725 D1 iv</strain>
    </source>
</reference>
<organism evidence="1 5">
    <name type="scientific">Bacteroides ovatus</name>
    <dbReference type="NCBI Taxonomy" id="28116"/>
    <lineage>
        <taxon>Bacteria</taxon>
        <taxon>Pseudomonadati</taxon>
        <taxon>Bacteroidota</taxon>
        <taxon>Bacteroidia</taxon>
        <taxon>Bacteroidales</taxon>
        <taxon>Bacteroidaceae</taxon>
        <taxon>Bacteroides</taxon>
    </lineage>
</organism>
<dbReference type="GeneID" id="29455904"/>
<dbReference type="SUPFAM" id="SSF54001">
    <property type="entry name" value="Cysteine proteinases"/>
    <property type="match status" value="1"/>
</dbReference>
<evidence type="ECO:0000313" key="1">
    <source>
        <dbReference type="EMBL" id="KAA3805895.1"/>
    </source>
</evidence>
<evidence type="ECO:0000313" key="4">
    <source>
        <dbReference type="Proteomes" id="UP000318823"/>
    </source>
</evidence>
<dbReference type="Gene3D" id="3.90.70.50">
    <property type="entry name" value="Peptidase C10, streptopain"/>
    <property type="match status" value="2"/>
</dbReference>
<reference evidence="1 5" key="3">
    <citation type="journal article" date="2019" name="Nat. Med.">
        <title>A library of human gut bacterial isolates paired with longitudinal multiomics data enables mechanistic microbiome research.</title>
        <authorList>
            <person name="Poyet M."/>
            <person name="Groussin M."/>
            <person name="Gibbons S.M."/>
            <person name="Avila-Pacheco J."/>
            <person name="Jiang X."/>
            <person name="Kearney S.M."/>
            <person name="Perrotta A.R."/>
            <person name="Berdy B."/>
            <person name="Zhao S."/>
            <person name="Lieberman T.D."/>
            <person name="Swanson P.K."/>
            <person name="Smith M."/>
            <person name="Roesemann S."/>
            <person name="Alexander J.E."/>
            <person name="Rich S.A."/>
            <person name="Livny J."/>
            <person name="Vlamakis H."/>
            <person name="Clish C."/>
            <person name="Bullock K."/>
            <person name="Deik A."/>
            <person name="Scott J."/>
            <person name="Pierce K.A."/>
            <person name="Xavier R.J."/>
            <person name="Alm E.J."/>
        </authorList>
    </citation>
    <scope>NUCLEOTIDE SEQUENCE [LARGE SCALE GENOMIC DNA]</scope>
    <source>
        <strain evidence="1 5">BIOML-A183</strain>
    </source>
</reference>
<dbReference type="KEGG" id="boa:Bovatus_03571"/>
<dbReference type="GO" id="GO:0008234">
    <property type="term" value="F:cysteine-type peptidase activity"/>
    <property type="evidence" value="ECO:0007669"/>
    <property type="project" value="UniProtKB-KW"/>
</dbReference>
<dbReference type="EMBL" id="JAQNWR010000021">
    <property type="protein sequence ID" value="MDC2410683.1"/>
    <property type="molecule type" value="Genomic_DNA"/>
</dbReference>
<evidence type="ECO:0000313" key="3">
    <source>
        <dbReference type="EMBL" id="QDM10909.1"/>
    </source>
</evidence>
<dbReference type="AlphaFoldDB" id="A0A3D2LTV3"/>
<dbReference type="GO" id="GO:0006508">
    <property type="term" value="P:proteolysis"/>
    <property type="evidence" value="ECO:0007669"/>
    <property type="project" value="UniProtKB-KW"/>
</dbReference>
<sequence>MRKNIFICIIFTVSISACTEELDKEIKIEANSSLYDLSESEALAIAKTFHESVTSEPQTRDNYTAFDVKSTYRLHASEKTRALSSEELPLVYEIEINNGLENGRIIVSGDKRFQEVLAYMPSFNDSLYQVSLGPNIMMQMAKNTLLDKIQNYKNALSTRSYPVDPIPGEVSVMIVPFCSTQWSQSAPHNRLLPKAWVQYAEGIGSRPGSAWYDNYYTGEAVISIAQAMAYLQPYISINGVYINWETLIMEKNDTVPEWWELAGILSKYIYDTIGTYPVWGKAYDDKWPQSSIVNAVVAMETPTDKISAALNSSQCGLFCDKDQSWNLDIVKKSLLSLYPVLVGDRNRLAFLVDGYAINEDNSTYLHCNFSKNTNFDGYFLVNNDGGITFELNGLKYKDVNLGIIANIRNK</sequence>